<feature type="compositionally biased region" description="Acidic residues" evidence="9">
    <location>
        <begin position="1441"/>
        <end position="1455"/>
    </location>
</feature>
<feature type="domain" description="SH3" evidence="11">
    <location>
        <begin position="1668"/>
        <end position="1744"/>
    </location>
</feature>
<dbReference type="InterPro" id="IPR003591">
    <property type="entry name" value="Leu-rich_rpt_typical-subtyp"/>
</dbReference>
<dbReference type="InterPro" id="IPR001452">
    <property type="entry name" value="SH3_domain"/>
</dbReference>
<feature type="region of interest" description="Disordered" evidence="9">
    <location>
        <begin position="989"/>
        <end position="1008"/>
    </location>
</feature>
<feature type="region of interest" description="Disordered" evidence="9">
    <location>
        <begin position="2702"/>
        <end position="2778"/>
    </location>
</feature>
<feature type="compositionally biased region" description="Polar residues" evidence="9">
    <location>
        <begin position="824"/>
        <end position="851"/>
    </location>
</feature>
<dbReference type="SUPFAM" id="SSF49265">
    <property type="entry name" value="Fibronectin type III"/>
    <property type="match status" value="2"/>
</dbReference>
<feature type="compositionally biased region" description="Polar residues" evidence="9">
    <location>
        <begin position="712"/>
        <end position="727"/>
    </location>
</feature>
<dbReference type="OrthoDB" id="4158657at2759"/>
<dbReference type="PROSITE" id="PS50853">
    <property type="entry name" value="FN3"/>
    <property type="match status" value="2"/>
</dbReference>
<dbReference type="Pfam" id="PF25523">
    <property type="entry name" value="Ig_RIMBP2"/>
    <property type="match status" value="1"/>
</dbReference>
<evidence type="ECO:0000256" key="2">
    <source>
        <dbReference type="ARBA" id="ARBA00010749"/>
    </source>
</evidence>
<dbReference type="InterPro" id="IPR001611">
    <property type="entry name" value="Leu-rich_rpt"/>
</dbReference>
<evidence type="ECO:0000256" key="7">
    <source>
        <dbReference type="PROSITE-ProRule" id="PRU00192"/>
    </source>
</evidence>
<evidence type="ECO:0000313" key="14">
    <source>
        <dbReference type="RefSeq" id="XP_019622350.1"/>
    </source>
</evidence>
<keyword evidence="4" id="KW-0963">Cytoplasm</keyword>
<dbReference type="FunFam" id="2.30.30.40:FF:000016">
    <property type="entry name" value="RIMS-binding protein 2 isoform X2"/>
    <property type="match status" value="1"/>
</dbReference>
<evidence type="ECO:0000256" key="8">
    <source>
        <dbReference type="SAM" id="Coils"/>
    </source>
</evidence>
<feature type="region of interest" description="Disordered" evidence="9">
    <location>
        <begin position="695"/>
        <end position="756"/>
    </location>
</feature>
<keyword evidence="8" id="KW-0175">Coiled coil</keyword>
<dbReference type="PANTHER" id="PTHR14234">
    <property type="entry name" value="RIM BINDING PROTEIN-RELATED"/>
    <property type="match status" value="1"/>
</dbReference>
<dbReference type="InterPro" id="IPR032675">
    <property type="entry name" value="LRR_dom_sf"/>
</dbReference>
<feature type="compositionally biased region" description="Basic and acidic residues" evidence="9">
    <location>
        <begin position="695"/>
        <end position="704"/>
    </location>
</feature>
<dbReference type="InterPro" id="IPR040325">
    <property type="entry name" value="RIMBP1/2/3"/>
</dbReference>
<dbReference type="InterPro" id="IPR036116">
    <property type="entry name" value="FN3_sf"/>
</dbReference>
<dbReference type="Gene3D" id="2.60.40.10">
    <property type="entry name" value="Immunoglobulins"/>
    <property type="match status" value="3"/>
</dbReference>
<reference evidence="14" key="1">
    <citation type="submission" date="2025-08" db="UniProtKB">
        <authorList>
            <consortium name="RefSeq"/>
        </authorList>
    </citation>
    <scope>IDENTIFICATION</scope>
    <source>
        <tissue evidence="14">Gonad</tissue>
    </source>
</reference>
<feature type="domain" description="SH3" evidence="11">
    <location>
        <begin position="1557"/>
        <end position="1625"/>
    </location>
</feature>
<feature type="coiled-coil region" evidence="8">
    <location>
        <begin position="293"/>
        <end position="358"/>
    </location>
</feature>
<dbReference type="KEGG" id="bbel:109468549"/>
<keyword evidence="10" id="KW-0732">Signal</keyword>
<dbReference type="SUPFAM" id="SSF52058">
    <property type="entry name" value="L domain-like"/>
    <property type="match status" value="1"/>
</dbReference>
<dbReference type="GO" id="GO:0007274">
    <property type="term" value="P:neuromuscular synaptic transmission"/>
    <property type="evidence" value="ECO:0007669"/>
    <property type="project" value="TreeGrafter"/>
</dbReference>
<keyword evidence="6" id="KW-0677">Repeat</keyword>
<dbReference type="Pfam" id="PF25566">
    <property type="entry name" value="RIMB1_N"/>
    <property type="match status" value="1"/>
</dbReference>
<feature type="compositionally biased region" description="Basic and acidic residues" evidence="9">
    <location>
        <begin position="1410"/>
        <end position="1439"/>
    </location>
</feature>
<evidence type="ECO:0000256" key="9">
    <source>
        <dbReference type="SAM" id="MobiDB-lite"/>
    </source>
</evidence>
<proteinExistence type="inferred from homology"/>
<organism evidence="13 14">
    <name type="scientific">Branchiostoma belcheri</name>
    <name type="common">Amphioxus</name>
    <dbReference type="NCBI Taxonomy" id="7741"/>
    <lineage>
        <taxon>Eukaryota</taxon>
        <taxon>Metazoa</taxon>
        <taxon>Chordata</taxon>
        <taxon>Cephalochordata</taxon>
        <taxon>Leptocardii</taxon>
        <taxon>Amphioxiformes</taxon>
        <taxon>Branchiostomatidae</taxon>
        <taxon>Branchiostoma</taxon>
    </lineage>
</organism>
<dbReference type="CDD" id="cd12014">
    <property type="entry name" value="SH3_RIM-BP_1"/>
    <property type="match status" value="1"/>
</dbReference>
<dbReference type="Pfam" id="PF00041">
    <property type="entry name" value="fn3"/>
    <property type="match status" value="1"/>
</dbReference>
<dbReference type="SUPFAM" id="SSF50044">
    <property type="entry name" value="SH3-domain"/>
    <property type="match status" value="3"/>
</dbReference>
<dbReference type="CDD" id="cd12012">
    <property type="entry name" value="SH3_RIM-BP_2"/>
    <property type="match status" value="1"/>
</dbReference>
<dbReference type="PANTHER" id="PTHR14234:SF19">
    <property type="entry name" value="RIM-BINDING PROTEIN, ISOFORM F"/>
    <property type="match status" value="1"/>
</dbReference>
<evidence type="ECO:0000256" key="4">
    <source>
        <dbReference type="ARBA" id="ARBA00022490"/>
    </source>
</evidence>
<dbReference type="FunFam" id="2.30.30.40:FF:000006">
    <property type="entry name" value="RIMS-binding protein 2 isoform X1"/>
    <property type="match status" value="1"/>
</dbReference>
<feature type="region of interest" description="Disordered" evidence="9">
    <location>
        <begin position="2079"/>
        <end position="2118"/>
    </location>
</feature>
<accession>A0A6P4Y0D3</accession>
<keyword evidence="3 7" id="KW-0728">SH3 domain</keyword>
<dbReference type="Pfam" id="PF14604">
    <property type="entry name" value="SH3_9"/>
    <property type="match status" value="1"/>
</dbReference>
<dbReference type="FunFam" id="2.30.30.40:FF:000023">
    <property type="entry name" value="RIMS-binding protein 2 isoform F"/>
    <property type="match status" value="1"/>
</dbReference>
<dbReference type="PROSITE" id="PS50002">
    <property type="entry name" value="SH3"/>
    <property type="match status" value="3"/>
</dbReference>
<evidence type="ECO:0000256" key="3">
    <source>
        <dbReference type="ARBA" id="ARBA00022443"/>
    </source>
</evidence>
<evidence type="ECO:0000313" key="13">
    <source>
        <dbReference type="Proteomes" id="UP000515135"/>
    </source>
</evidence>
<feature type="region of interest" description="Disordered" evidence="9">
    <location>
        <begin position="2664"/>
        <end position="2685"/>
    </location>
</feature>
<evidence type="ECO:0000256" key="1">
    <source>
        <dbReference type="ARBA" id="ARBA00004496"/>
    </source>
</evidence>
<dbReference type="InterPro" id="IPR057884">
    <property type="entry name" value="FN3_RIM-BP1/2/3"/>
</dbReference>
<feature type="coiled-coil region" evidence="8">
    <location>
        <begin position="2136"/>
        <end position="2243"/>
    </location>
</feature>
<feature type="compositionally biased region" description="Pro residues" evidence="9">
    <location>
        <begin position="3247"/>
        <end position="3262"/>
    </location>
</feature>
<feature type="domain" description="Fibronectin type-III" evidence="12">
    <location>
        <begin position="1034"/>
        <end position="1122"/>
    </location>
</feature>
<keyword evidence="5" id="KW-0433">Leucine-rich repeat</keyword>
<feature type="compositionally biased region" description="Polar residues" evidence="9">
    <location>
        <begin position="133"/>
        <end position="155"/>
    </location>
</feature>
<dbReference type="InterPro" id="IPR036028">
    <property type="entry name" value="SH3-like_dom_sf"/>
</dbReference>
<feature type="compositionally biased region" description="Basic and acidic residues" evidence="9">
    <location>
        <begin position="1346"/>
        <end position="1357"/>
    </location>
</feature>
<keyword evidence="13" id="KW-1185">Reference proteome</keyword>
<dbReference type="Gene3D" id="3.80.10.10">
    <property type="entry name" value="Ribonuclease Inhibitor"/>
    <property type="match status" value="1"/>
</dbReference>
<dbReference type="CDD" id="cd00063">
    <property type="entry name" value="FN3"/>
    <property type="match status" value="2"/>
</dbReference>
<dbReference type="InterPro" id="IPR035753">
    <property type="entry name" value="RIM-BP_SH3_2"/>
</dbReference>
<dbReference type="Proteomes" id="UP000515135">
    <property type="component" value="Unplaced"/>
</dbReference>
<evidence type="ECO:0000256" key="5">
    <source>
        <dbReference type="ARBA" id="ARBA00022614"/>
    </source>
</evidence>
<feature type="compositionally biased region" description="Polar residues" evidence="9">
    <location>
        <begin position="868"/>
        <end position="882"/>
    </location>
</feature>
<feature type="region of interest" description="Disordered" evidence="9">
    <location>
        <begin position="809"/>
        <end position="884"/>
    </location>
</feature>
<feature type="signal peptide" evidence="10">
    <location>
        <begin position="1"/>
        <end position="24"/>
    </location>
</feature>
<dbReference type="SMART" id="SM00326">
    <property type="entry name" value="SH3"/>
    <property type="match status" value="3"/>
</dbReference>
<feature type="compositionally biased region" description="Acidic residues" evidence="9">
    <location>
        <begin position="1373"/>
        <end position="1385"/>
    </location>
</feature>
<name>A0A6P4Y0D3_BRABE</name>
<feature type="region of interest" description="Disordered" evidence="9">
    <location>
        <begin position="1333"/>
        <end position="1553"/>
    </location>
</feature>
<feature type="region of interest" description="Disordered" evidence="9">
    <location>
        <begin position="2986"/>
        <end position="3066"/>
    </location>
</feature>
<dbReference type="InterPro" id="IPR057950">
    <property type="entry name" value="RIMB1/RIM3A-C-like_N"/>
</dbReference>
<feature type="chain" id="PRO_5027879482" evidence="10">
    <location>
        <begin position="25"/>
        <end position="3400"/>
    </location>
</feature>
<feature type="domain" description="SH3" evidence="11">
    <location>
        <begin position="886"/>
        <end position="953"/>
    </location>
</feature>
<dbReference type="RefSeq" id="XP_019622350.1">
    <property type="nucleotide sequence ID" value="XM_019766791.1"/>
</dbReference>
<evidence type="ECO:0000256" key="10">
    <source>
        <dbReference type="SAM" id="SignalP"/>
    </source>
</evidence>
<gene>
    <name evidence="14" type="primary">LOC109468549</name>
</gene>
<dbReference type="InterPro" id="IPR013783">
    <property type="entry name" value="Ig-like_fold"/>
</dbReference>
<dbReference type="InterPro" id="IPR003961">
    <property type="entry name" value="FN3_dom"/>
</dbReference>
<evidence type="ECO:0000259" key="12">
    <source>
        <dbReference type="PROSITE" id="PS50853"/>
    </source>
</evidence>
<dbReference type="SMART" id="SM00060">
    <property type="entry name" value="FN3"/>
    <property type="match status" value="3"/>
</dbReference>
<feature type="domain" description="Fibronectin type-III" evidence="12">
    <location>
        <begin position="1125"/>
        <end position="1209"/>
    </location>
</feature>
<evidence type="ECO:0000259" key="11">
    <source>
        <dbReference type="PROSITE" id="PS50002"/>
    </source>
</evidence>
<comment type="subcellular location">
    <subcellularLocation>
        <location evidence="1">Cytoplasm</location>
    </subcellularLocation>
</comment>
<comment type="similarity">
    <text evidence="2">Belongs to the RIMBP family.</text>
</comment>
<dbReference type="GeneID" id="109468549"/>
<feature type="region of interest" description="Disordered" evidence="9">
    <location>
        <begin position="2376"/>
        <end position="2438"/>
    </location>
</feature>
<feature type="region of interest" description="Disordered" evidence="9">
    <location>
        <begin position="133"/>
        <end position="185"/>
    </location>
</feature>
<sequence>MGRKLRHVLVFLLIILKEPSMPEAACRNKCKPHSCSCSGMRLTSIPQDLPKTISQLYLSRNQIKMIQAGSFANLPGLQELYLSNNQLIMIQTAALSIVAAVLITIWCKRNTKNPPSGPTSNIALSNINTTATVPTSGSLHDQTGQGQSLASTQPLNIKHPSRVRGPPNPKTPKGLPPLRDDDEPTYVEPDGAHYMTPEDVLYEMPANSHCEDDNRHYYQPLKKEQNLPTDASGYILGEESPGQVEGQSSPVRQSFTARHQALSAGSSLNGSTQDLDTLEDTPEGRERLLAKKNRELTWTLRQLEKRCSALKTENVTLKRQREELELAEDKISKLQRRNTELTALARRLETKAKTLQQHNTGKTSQPSGENLEHYKRVFARQRAKDLADHAQAILAKDKEIGHLQQELVTAQDQVQNGDVYGHQEELQRIITQAAKERLQLERKICSRLNSQNGELETGRFDGEDERVQNLQLQVETLSQAAGRVPELETSLQNEKTTQQGLKEELRQTNRRLSSLEVELSEQKVSRAQLEEQLSNSNQRCSYLESELESQVVDNTDLTKRTSELQRQVSQLEQTQFESQGVRDQLNLLLIQNEELQTAKRAQENKVQHLQAVIQELEEELRQNPTEDLAATKHLLEEKEKTVQELLQHQKKTEDTHRQTLTQLQARLEELDSQHAEGQLLCQRQTEQLKDLSEKLAKKSDDEKSVPPPATSVGVQVNIIRTGTQKSFQTDTQTDTQTDRPSQQESDRGKLVKPVPIVGAKRSSAFEAVSPGVSGTPEPAPAVVATAAKRSISPPVNHQSLAKELSSAGFQPIQEPDGSGDSWDEASTYTLPSHQDNPSPEPATQSHTQGLNGTAEASGDADMEKHQGSEGSETGPTHSSGANQDRKKLAVYIARYSYNPYEGPNDNPEAELSFQAGDYVYVYGDMDEDMFFQGELMDGSRGLVPSNFVERVADEDMPNWSPAQPSISDEDATHVSFQSEDEVSISLLVPDGSTNDNQPGPTALQLAPTLPDSFTDTLDSLQRTEASPGKTPVPCPQNLVIDKQLTSSVVLRWEPADLPTDEILHYAVYLNRELKAKVTPDAKPSALIEGVDMDKTYRVCVRTTTRAGQSLDPQATLMLGKDATLAPSNLQVSEVTPTSCELSWLPSNSSHAHSLVVNSGEPKLLPPGVFKHSITGLQPGTLQKVEVRSEKSSSSLWDFIESKTWKRKENTAASVQFETLPGGPPDPPVNVTVEPGQDPTQVLISWLPVTIDTAGTSNGAVVQGYAVYSGHRKIAEVTEPTADSVVVEAATLAGTTIGPVLVRTVSSSGDSINSQSAVIPISLKKMLYQRSKHPPALSSSQVIAEEAPEKPAGRRDAGKIQSIEMMYEGRTDDSSPESDISDEQVEQFEPSVGRTVTKSPQDGLPMPPGGMDRELQEKKPEIRPSFRSEVHSDSSNHSELSDIAEEAEEDLEEEQNSDSMSIDVPGLDHAQPVHLTAKLTHPAGDDLGANTESDLEEPPLPSTKVKKGHRASPTQHWREQRRGHASPVPDTELPEEDDYSSGGESDVTLRDSMEGDSAAPRWFVALFDYDPMTMSPNPDAADEELPFREGQLIKVYGDKDGDGFFMGDVDGRCGVVPCNLVEEIEDDYRLQQLRNSHNALSPDKMDSLAGGYHRDEAHIQNGHLSQLQSPVRRMRALFDYDPQEMSPNVDTELEAGGSFSQMELPFFQGDIIDVVGEMDEDGFFMGEMGGRRGLVPSNFLEDLSSDQADNYAPQPTGHDRSYRSPSHIQAALLLEGGPALRAGRSRGHVVKRVRRDHHEDDSCTYTFRITAADAISSSCAAPPGLQNVTGELQALAARLQSELAEGMERLTDNEDTITRCCEQVAQLETRVLEEQLERANLAANVANMTGKIDTAMLGAELRESQMKTDMAEKNGDLNAGILENSRKIAELDGRLTNEVSGLQDLVSREQQQRLQMFTQLTNYTAVIDQTIASQAAAMEDKVNGMLAERDQIEAGEAAANGAQCCQDLEGRFANLTSAVMMQQVTTQKLKLSLEVEVTTQAKQLAADLEEERLLRTQLQLQVANQTTEIERLDSLLKRVDSNGNGEAGPGPLQVLPPSGTGEAVNGRPEAPLSEPVKPSAEDLAAVPTTLEGQREYVAGLGAQLKEERKRLAQLLIQVDEQGLRVADIDSMEDKIRELEMCCESLNAQLAEQQDKLRSLEIDVGKAPDIVVTEVPPDGTIDALLEVTTREIEKVKEEIDRVTTRAPPGEIVDGLTTEKKELEDIRTTLETIRAITTAAPGEEFATPGPGEPGVIAPGVTPAPGVPVGPGVGVTAGPGAVAPGRPDAPGVVAVTDEYGRPVTDEYGRPVTQIAPAVIAPGVTAAPGVAPGFRPVTDALGRPVTDSSGRPVTEPAPIVVTGPDGKPVTDASGQPVTLAPGFRPVTDADGNPVTDASGRPVTEPIPIVVTGADGKPVTDASGQPVTLAPGVRPVTDADGNPVLDALGRPVTEPVPVVVTGPDGRPVTDASGKPVTLAPGSRLVTDASGQPVTDESGRPVTEAAPIVVTGPDGQPITDASGQPVTLPAGVRPVTGADGQPITDESGQIVTEPAPLVVTDASGQIVTDASGQPVTLAPGSRLVTDASGRPVTDASGRPVTEAAPIVVTGPDGQPITDASGQPVTLAPGFRPVTDADGNPVTDASGRPVTEPIPIVVTGPDGQPITDASGKPVTLAPGVRPVTGADGKPLTDAFGRPVTEPIPIVVTGPDGRPVTDASGQPVTLAPGSRLVTDASGQPVTDESGRPVTEAAPIVVTGPDGQPITDASGQPVTLPAGVRPVTGADGQPITDESGQIVTEPAPLVVTDASGQIVTDASGQPVTLAPGTRLVTDASGQPITDESGRPVTEAAPTFVTGPDGQPITDASGQPVTLAPGTRPVTDADGNPVLDALGRPVTEAAPIVVTGPDGQPITDASGQPVTVAPGSRLVTDASGKPVTDESGRLVTEPAPVVATDASGQPITDASGRPVTMAPGTRLVTDASGRPVTDESGRLVTEAAPTFVTGPDGQPITDAYRPTRNSGARYPSITDASGRPVLDALGRPVTETAPGFRPVTDASGRPVTDALGRPVVERVEPIEELTTGEIDALVTRLPGVRPTAAPGEAIGTTDVLRYITTAMIEAPRETTAAIKDIVGPEEPGVEATTAMLDRIEEATTAPGPVVGPTEAPSVMTTRVILTTDELGRPVTQRVAVVTDADGNPVTDESGRPVTQVVTPAPAVTPRPDLPTPEPGLTPSPDLAALLKRLDDLEKKLTTQAEDLQKELQEEVENRQKLEDKLTEQKGELGRLTEENIQLRGVVSNQSAEISRLQLKQNKIDTKDGPEALEITRQTVVMSVGGAAGRNVQSHKLVFSEALRVPGGRDPGKVSIKHAV</sequence>
<protein>
    <submittedName>
        <fullName evidence="14">Uncharacterized protein LOC109468549</fullName>
    </submittedName>
</protein>
<feature type="coiled-coil region" evidence="8">
    <location>
        <begin position="3267"/>
        <end position="3319"/>
    </location>
</feature>
<feature type="region of interest" description="Disordered" evidence="9">
    <location>
        <begin position="3243"/>
        <end position="3262"/>
    </location>
</feature>
<evidence type="ECO:0000256" key="6">
    <source>
        <dbReference type="ARBA" id="ARBA00022737"/>
    </source>
</evidence>
<dbReference type="SMART" id="SM00369">
    <property type="entry name" value="LRR_TYP"/>
    <property type="match status" value="2"/>
</dbReference>
<dbReference type="GO" id="GO:0045202">
    <property type="term" value="C:synapse"/>
    <property type="evidence" value="ECO:0007669"/>
    <property type="project" value="GOC"/>
</dbReference>
<feature type="region of interest" description="Disordered" evidence="9">
    <location>
        <begin position="2489"/>
        <end position="2533"/>
    </location>
</feature>
<dbReference type="Pfam" id="PF13855">
    <property type="entry name" value="LRR_8"/>
    <property type="match status" value="1"/>
</dbReference>
<dbReference type="Gene3D" id="2.30.30.40">
    <property type="entry name" value="SH3 Domains"/>
    <property type="match status" value="3"/>
</dbReference>
<feature type="compositionally biased region" description="Low complexity" evidence="9">
    <location>
        <begin position="2489"/>
        <end position="2503"/>
    </location>
</feature>
<feature type="coiled-coil region" evidence="8">
    <location>
        <begin position="1824"/>
        <end position="1883"/>
    </location>
</feature>
<dbReference type="Pfam" id="PF07653">
    <property type="entry name" value="SH3_2"/>
    <property type="match status" value="2"/>
</dbReference>